<keyword evidence="3" id="KW-1185">Reference proteome</keyword>
<accession>A0ABW6W582</accession>
<sequence>MGPRTQKHPVGNRGEDVRDVEPLRARPELQPVQGENEGVQAGPALDRVSIEPFEILPDVATVGEGRLNGGLQRRQRIRQQRLDLQRHALADECAERWFGAHDLEQALLDIADAPFVRLRPEEIGEAVAEEVVR</sequence>
<protein>
    <submittedName>
        <fullName evidence="2">Uncharacterized protein</fullName>
    </submittedName>
</protein>
<feature type="compositionally biased region" description="Basic and acidic residues" evidence="1">
    <location>
        <begin position="13"/>
        <end position="27"/>
    </location>
</feature>
<reference evidence="2 3" key="1">
    <citation type="submission" date="2024-10" db="EMBL/GenBank/DDBJ databases">
        <title>The Natural Products Discovery Center: Release of the First 8490 Sequenced Strains for Exploring Actinobacteria Biosynthetic Diversity.</title>
        <authorList>
            <person name="Kalkreuter E."/>
            <person name="Kautsar S.A."/>
            <person name="Yang D."/>
            <person name="Bader C.D."/>
            <person name="Teijaro C.N."/>
            <person name="Fluegel L."/>
            <person name="Davis C.M."/>
            <person name="Simpson J.R."/>
            <person name="Lauterbach L."/>
            <person name="Steele A.D."/>
            <person name="Gui C."/>
            <person name="Meng S."/>
            <person name="Li G."/>
            <person name="Viehrig K."/>
            <person name="Ye F."/>
            <person name="Su P."/>
            <person name="Kiefer A.F."/>
            <person name="Nichols A."/>
            <person name="Cepeda A.J."/>
            <person name="Yan W."/>
            <person name="Fan B."/>
            <person name="Jiang Y."/>
            <person name="Adhikari A."/>
            <person name="Zheng C.-J."/>
            <person name="Schuster L."/>
            <person name="Cowan T.M."/>
            <person name="Smanski M.J."/>
            <person name="Chevrette M.G."/>
            <person name="De Carvalho L.P.S."/>
            <person name="Shen B."/>
        </authorList>
    </citation>
    <scope>NUCLEOTIDE SEQUENCE [LARGE SCALE GENOMIC DNA]</scope>
    <source>
        <strain evidence="2 3">NPDC000087</strain>
    </source>
</reference>
<dbReference type="EMBL" id="JBIAZU010000001">
    <property type="protein sequence ID" value="MFF5288463.1"/>
    <property type="molecule type" value="Genomic_DNA"/>
</dbReference>
<evidence type="ECO:0000313" key="2">
    <source>
        <dbReference type="EMBL" id="MFF5288463.1"/>
    </source>
</evidence>
<gene>
    <name evidence="2" type="ORF">ACFY35_03435</name>
</gene>
<proteinExistence type="predicted"/>
<dbReference type="Proteomes" id="UP001602245">
    <property type="component" value="Unassembled WGS sequence"/>
</dbReference>
<feature type="region of interest" description="Disordered" evidence="1">
    <location>
        <begin position="1"/>
        <end position="44"/>
    </location>
</feature>
<comment type="caution">
    <text evidence="2">The sequence shown here is derived from an EMBL/GenBank/DDBJ whole genome shotgun (WGS) entry which is preliminary data.</text>
</comment>
<evidence type="ECO:0000313" key="3">
    <source>
        <dbReference type="Proteomes" id="UP001602245"/>
    </source>
</evidence>
<evidence type="ECO:0000256" key="1">
    <source>
        <dbReference type="SAM" id="MobiDB-lite"/>
    </source>
</evidence>
<dbReference type="RefSeq" id="WP_245577201.1">
    <property type="nucleotide sequence ID" value="NZ_JBIAZU010000001.1"/>
</dbReference>
<name>A0ABW6W582_9ACTN</name>
<organism evidence="2 3">
    <name type="scientific">Paractinoplanes globisporus</name>
    <dbReference type="NCBI Taxonomy" id="113565"/>
    <lineage>
        <taxon>Bacteria</taxon>
        <taxon>Bacillati</taxon>
        <taxon>Actinomycetota</taxon>
        <taxon>Actinomycetes</taxon>
        <taxon>Micromonosporales</taxon>
        <taxon>Micromonosporaceae</taxon>
        <taxon>Paractinoplanes</taxon>
    </lineage>
</organism>